<dbReference type="PROSITE" id="PS51193">
    <property type="entry name" value="HELICASE_ATP_BIND_2"/>
    <property type="match status" value="1"/>
</dbReference>
<reference evidence="22 23" key="1">
    <citation type="journal article" date="2016" name="Nat. Commun.">
        <title>Ectomycorrhizal ecology is imprinted in the genome of the dominant symbiotic fungus Cenococcum geophilum.</title>
        <authorList>
            <consortium name="DOE Joint Genome Institute"/>
            <person name="Peter M."/>
            <person name="Kohler A."/>
            <person name="Ohm R.A."/>
            <person name="Kuo A."/>
            <person name="Krutzmann J."/>
            <person name="Morin E."/>
            <person name="Arend M."/>
            <person name="Barry K.W."/>
            <person name="Binder M."/>
            <person name="Choi C."/>
            <person name="Clum A."/>
            <person name="Copeland A."/>
            <person name="Grisel N."/>
            <person name="Haridas S."/>
            <person name="Kipfer T."/>
            <person name="LaButti K."/>
            <person name="Lindquist E."/>
            <person name="Lipzen A."/>
            <person name="Maire R."/>
            <person name="Meier B."/>
            <person name="Mihaltcheva S."/>
            <person name="Molinier V."/>
            <person name="Murat C."/>
            <person name="Poggeler S."/>
            <person name="Quandt C.A."/>
            <person name="Sperisen C."/>
            <person name="Tritt A."/>
            <person name="Tisserant E."/>
            <person name="Crous P.W."/>
            <person name="Henrissat B."/>
            <person name="Nehls U."/>
            <person name="Egli S."/>
            <person name="Spatafora J.W."/>
            <person name="Grigoriev I.V."/>
            <person name="Martin F.M."/>
        </authorList>
    </citation>
    <scope>NUCLEOTIDE SEQUENCE [LARGE SCALE GENOMIC DNA]</scope>
    <source>
        <strain evidence="22 23">CBS 207.34</strain>
    </source>
</reference>
<evidence type="ECO:0000256" key="13">
    <source>
        <dbReference type="ARBA" id="ARBA00023128"/>
    </source>
</evidence>
<feature type="region of interest" description="Disordered" evidence="18">
    <location>
        <begin position="534"/>
        <end position="569"/>
    </location>
</feature>
<keyword evidence="14" id="KW-0472">Membrane</keyword>
<evidence type="ECO:0000259" key="20">
    <source>
        <dbReference type="PROSITE" id="PS51193"/>
    </source>
</evidence>
<dbReference type="Proteomes" id="UP000250140">
    <property type="component" value="Unassembled WGS sequence"/>
</dbReference>
<evidence type="ECO:0000256" key="4">
    <source>
        <dbReference type="ARBA" id="ARBA00022448"/>
    </source>
</evidence>
<feature type="region of interest" description="Disordered" evidence="18">
    <location>
        <begin position="876"/>
        <end position="926"/>
    </location>
</feature>
<feature type="compositionally biased region" description="Basic and acidic residues" evidence="18">
    <location>
        <begin position="270"/>
        <end position="299"/>
    </location>
</feature>
<feature type="domain" description="Helicase ATP-binding" evidence="19">
    <location>
        <begin position="436"/>
        <end position="667"/>
    </location>
</feature>
<dbReference type="PANTHER" id="PTHR47959">
    <property type="entry name" value="ATP-DEPENDENT RNA HELICASE RHLE-RELATED"/>
    <property type="match status" value="1"/>
</dbReference>
<proteinExistence type="inferred from homology"/>
<dbReference type="PANTHER" id="PTHR47959:SF15">
    <property type="entry name" value="RNA HELICASE"/>
    <property type="match status" value="1"/>
</dbReference>
<feature type="region of interest" description="Disordered" evidence="18">
    <location>
        <begin position="229"/>
        <end position="307"/>
    </location>
</feature>
<evidence type="ECO:0000256" key="10">
    <source>
        <dbReference type="ARBA" id="ARBA00022840"/>
    </source>
</evidence>
<feature type="compositionally biased region" description="Basic and acidic residues" evidence="18">
    <location>
        <begin position="887"/>
        <end position="902"/>
    </location>
</feature>
<evidence type="ECO:0000259" key="19">
    <source>
        <dbReference type="PROSITE" id="PS51192"/>
    </source>
</evidence>
<evidence type="ECO:0000256" key="7">
    <source>
        <dbReference type="ARBA" id="ARBA00022781"/>
    </source>
</evidence>
<evidence type="ECO:0000256" key="8">
    <source>
        <dbReference type="ARBA" id="ARBA00022801"/>
    </source>
</evidence>
<comment type="similarity">
    <text evidence="16">Belongs to the DEAD box helicase family. DDX52/ROK1 subfamily.</text>
</comment>
<keyword evidence="23" id="KW-1185">Reference proteome</keyword>
<keyword evidence="6" id="KW-0547">Nucleotide-binding</keyword>
<feature type="domain" description="Helicase ATP-binding" evidence="20">
    <location>
        <begin position="408"/>
        <end position="674"/>
    </location>
</feature>
<keyword evidence="13" id="KW-0496">Mitochondrion</keyword>
<dbReference type="GO" id="GO:0005524">
    <property type="term" value="F:ATP binding"/>
    <property type="evidence" value="ECO:0007669"/>
    <property type="project" value="UniProtKB-KW"/>
</dbReference>
<dbReference type="InterPro" id="IPR006808">
    <property type="entry name" value="ATP_synth_F0_gsu_mt"/>
</dbReference>
<dbReference type="GO" id="GO:0003724">
    <property type="term" value="F:RNA helicase activity"/>
    <property type="evidence" value="ECO:0007669"/>
    <property type="project" value="UniProtKB-EC"/>
</dbReference>
<dbReference type="AlphaFoldDB" id="A0A8E2F059"/>
<comment type="catalytic activity">
    <reaction evidence="17">
        <text>ATP + H2O = ADP + phosphate + H(+)</text>
        <dbReference type="Rhea" id="RHEA:13065"/>
        <dbReference type="ChEBI" id="CHEBI:15377"/>
        <dbReference type="ChEBI" id="CHEBI:15378"/>
        <dbReference type="ChEBI" id="CHEBI:30616"/>
        <dbReference type="ChEBI" id="CHEBI:43474"/>
        <dbReference type="ChEBI" id="CHEBI:456216"/>
        <dbReference type="EC" id="3.6.4.13"/>
    </reaction>
</comment>
<feature type="compositionally biased region" description="Basic and acidic residues" evidence="18">
    <location>
        <begin position="913"/>
        <end position="926"/>
    </location>
</feature>
<evidence type="ECO:0000256" key="15">
    <source>
        <dbReference type="ARBA" id="ARBA00023310"/>
    </source>
</evidence>
<feature type="region of interest" description="Disordered" evidence="18">
    <location>
        <begin position="343"/>
        <end position="364"/>
    </location>
</feature>
<dbReference type="OrthoDB" id="360161at2759"/>
<dbReference type="Pfam" id="PF04718">
    <property type="entry name" value="ATP-synt_G"/>
    <property type="match status" value="1"/>
</dbReference>
<keyword evidence="7" id="KW-0375">Hydrogen ion transport</keyword>
<gene>
    <name evidence="22" type="ORF">AOQ84DRAFT_431851</name>
</gene>
<dbReference type="SMART" id="SM00490">
    <property type="entry name" value="HELICc"/>
    <property type="match status" value="1"/>
</dbReference>
<dbReference type="CDD" id="cd18787">
    <property type="entry name" value="SF2_C_DEAD"/>
    <property type="match status" value="1"/>
</dbReference>
<dbReference type="GO" id="GO:0031966">
    <property type="term" value="C:mitochondrial membrane"/>
    <property type="evidence" value="ECO:0007669"/>
    <property type="project" value="UniProtKB-SubCell"/>
</dbReference>
<dbReference type="GO" id="GO:0015986">
    <property type="term" value="P:proton motive force-driven ATP synthesis"/>
    <property type="evidence" value="ECO:0007669"/>
    <property type="project" value="InterPro"/>
</dbReference>
<organism evidence="22 23">
    <name type="scientific">Glonium stellatum</name>
    <dbReference type="NCBI Taxonomy" id="574774"/>
    <lineage>
        <taxon>Eukaryota</taxon>
        <taxon>Fungi</taxon>
        <taxon>Dikarya</taxon>
        <taxon>Ascomycota</taxon>
        <taxon>Pezizomycotina</taxon>
        <taxon>Dothideomycetes</taxon>
        <taxon>Pleosporomycetidae</taxon>
        <taxon>Gloniales</taxon>
        <taxon>Gloniaceae</taxon>
        <taxon>Glonium</taxon>
    </lineage>
</organism>
<keyword evidence="10" id="KW-0067">ATP-binding</keyword>
<name>A0A8E2F059_9PEZI</name>
<dbReference type="SMART" id="SM00487">
    <property type="entry name" value="DEXDc"/>
    <property type="match status" value="1"/>
</dbReference>
<evidence type="ECO:0000256" key="3">
    <source>
        <dbReference type="ARBA" id="ARBA00012552"/>
    </source>
</evidence>
<keyword evidence="12" id="KW-0406">Ion transport</keyword>
<dbReference type="InterPro" id="IPR027417">
    <property type="entry name" value="P-loop_NTPase"/>
</dbReference>
<dbReference type="InterPro" id="IPR050079">
    <property type="entry name" value="DEAD_box_RNA_helicase"/>
</dbReference>
<dbReference type="Gene3D" id="3.40.50.300">
    <property type="entry name" value="P-loop containing nucleotide triphosphate hydrolases"/>
    <property type="match status" value="2"/>
</dbReference>
<dbReference type="InterPro" id="IPR001650">
    <property type="entry name" value="Helicase_C-like"/>
</dbReference>
<comment type="subcellular location">
    <subcellularLocation>
        <location evidence="1">Mitochondrion membrane</location>
    </subcellularLocation>
</comment>
<dbReference type="Pfam" id="PF00271">
    <property type="entry name" value="Helicase_C"/>
    <property type="match status" value="1"/>
</dbReference>
<keyword evidence="5" id="KW-0138">CF(0)</keyword>
<comment type="similarity">
    <text evidence="2">Belongs to the ATPase g subunit family.</text>
</comment>
<dbReference type="InterPro" id="IPR014001">
    <property type="entry name" value="Helicase_ATP-bd"/>
</dbReference>
<evidence type="ECO:0000256" key="2">
    <source>
        <dbReference type="ARBA" id="ARBA00005699"/>
    </source>
</evidence>
<sequence length="926" mass="100982">MSFAASRAVLRHSQFAVRRAAIRNASTTSEVAGSAKEKASQAASKASEGLSRVTSSAGSAIIKAGQFTSSALGGIGGRTGRLIGFVQSMIPPTIYYSRVGLELGKIIFEQRKMSPPSLATFQTYFQPVLNALKHPGNLFTQATTTSSTLQPTQILNRVRNLSNAQLASAAVITAEVIGFFSVGEMIAQMDVFKLLSRSAKHSQAAPKQTLPSSGEAPNPQLFGRSEALEAQSNVQSTRKRKRGQDDSKQSVELPPALDFFGDSSRHKKGKENVKDRNLASGRSKESREDASKLEAKAVSEDTSTDAASVSYSEEECKRVLRTHKLKITVLEDYKVLDQDMAVEKKSKKRRREEQQLQKSASKKTKIQLYPQPLTSFGQLRTRYSISKRLVENIESQGYTVPTEVQLGGLPLLLGPYDAHIRDYRNGENKGPAKQAEVQLGQQIDLLTIAPTGSGKTLVFLIPVLNACIHDMKSTRQDDAHSNGVHASKVGPRAIIIAPTKELAAQIVNEGRKLSQGTGVKISLMKRGMEVVERLDEEASGDGQLSHEGDSEDDSDSADSTTLERSIRSAPRKKGRAELVKAAILVTTPLALLNVLKMPSGQIAPLPTVRYLILDEADVLLDPLFRTQTLSIWNTCISPLLRISLWSATMGSNIEQLALSTVNERRRAPLIRLVVGLKDTAIPNVAHKLIYAATEQGKLLALRQLLHPTSTLSTDTTPTLRPPFLIFTQTIPRAVALHAELLYDIPPEAGGSSRIAVLHADLPSTARDSVMARFRRGEVWVLITTDLLARGVDFRGLNGVVNYDVPNSAAAYVHRVGRTGRAGRQGGVAVTLYTTEDVPYIKNVANVIRASERLRGTEGAGAEGAVKDWLLDALPTPSKRDRQRLKKRGVEARRPAKEADGKQRAKTRISTKSGWERRVEHNRKGAE</sequence>
<evidence type="ECO:0000313" key="22">
    <source>
        <dbReference type="EMBL" id="OCL08155.1"/>
    </source>
</evidence>
<evidence type="ECO:0000256" key="5">
    <source>
        <dbReference type="ARBA" id="ARBA00022547"/>
    </source>
</evidence>
<dbReference type="GO" id="GO:0003723">
    <property type="term" value="F:RNA binding"/>
    <property type="evidence" value="ECO:0007669"/>
    <property type="project" value="UniProtKB-KW"/>
</dbReference>
<dbReference type="GO" id="GO:0045259">
    <property type="term" value="C:proton-transporting ATP synthase complex"/>
    <property type="evidence" value="ECO:0007669"/>
    <property type="project" value="UniProtKB-KW"/>
</dbReference>
<dbReference type="PROSITE" id="PS51192">
    <property type="entry name" value="HELICASE_ATP_BIND_1"/>
    <property type="match status" value="1"/>
</dbReference>
<dbReference type="EC" id="3.6.4.13" evidence="3"/>
<keyword evidence="15" id="KW-0066">ATP synthesis</keyword>
<keyword evidence="11" id="KW-0694">RNA-binding</keyword>
<evidence type="ECO:0000256" key="6">
    <source>
        <dbReference type="ARBA" id="ARBA00022741"/>
    </source>
</evidence>
<evidence type="ECO:0000256" key="12">
    <source>
        <dbReference type="ARBA" id="ARBA00023065"/>
    </source>
</evidence>
<keyword evidence="8 22" id="KW-0378">Hydrolase</keyword>
<dbReference type="InterPro" id="IPR014013">
    <property type="entry name" value="Helic_SF1/SF2_ATP-bd_DinG/Rad3"/>
</dbReference>
<evidence type="ECO:0000256" key="17">
    <source>
        <dbReference type="ARBA" id="ARBA00047984"/>
    </source>
</evidence>
<evidence type="ECO:0000313" key="23">
    <source>
        <dbReference type="Proteomes" id="UP000250140"/>
    </source>
</evidence>
<dbReference type="PROSITE" id="PS51194">
    <property type="entry name" value="HELICASE_CTER"/>
    <property type="match status" value="1"/>
</dbReference>
<dbReference type="GO" id="GO:0015078">
    <property type="term" value="F:proton transmembrane transporter activity"/>
    <property type="evidence" value="ECO:0007669"/>
    <property type="project" value="InterPro"/>
</dbReference>
<dbReference type="Pfam" id="PF00270">
    <property type="entry name" value="DEAD"/>
    <property type="match status" value="2"/>
</dbReference>
<keyword evidence="9" id="KW-0347">Helicase</keyword>
<dbReference type="EMBL" id="KV749706">
    <property type="protein sequence ID" value="OCL08155.1"/>
    <property type="molecule type" value="Genomic_DNA"/>
</dbReference>
<feature type="domain" description="Helicase C-terminal" evidence="21">
    <location>
        <begin position="700"/>
        <end position="869"/>
    </location>
</feature>
<evidence type="ECO:0000256" key="18">
    <source>
        <dbReference type="SAM" id="MobiDB-lite"/>
    </source>
</evidence>
<dbReference type="GO" id="GO:0005829">
    <property type="term" value="C:cytosol"/>
    <property type="evidence" value="ECO:0007669"/>
    <property type="project" value="TreeGrafter"/>
</dbReference>
<evidence type="ECO:0000259" key="21">
    <source>
        <dbReference type="PROSITE" id="PS51194"/>
    </source>
</evidence>
<evidence type="ECO:0000256" key="16">
    <source>
        <dbReference type="ARBA" id="ARBA00024355"/>
    </source>
</evidence>
<protein>
    <recommendedName>
        <fullName evidence="3">RNA helicase</fullName>
        <ecNumber evidence="3">3.6.4.13</ecNumber>
    </recommendedName>
</protein>
<evidence type="ECO:0000256" key="9">
    <source>
        <dbReference type="ARBA" id="ARBA00022806"/>
    </source>
</evidence>
<accession>A0A8E2F059</accession>
<evidence type="ECO:0000256" key="11">
    <source>
        <dbReference type="ARBA" id="ARBA00022884"/>
    </source>
</evidence>
<dbReference type="SUPFAM" id="SSF52540">
    <property type="entry name" value="P-loop containing nucleoside triphosphate hydrolases"/>
    <property type="match status" value="1"/>
</dbReference>
<evidence type="ECO:0000256" key="1">
    <source>
        <dbReference type="ARBA" id="ARBA00004325"/>
    </source>
</evidence>
<dbReference type="GO" id="GO:0016787">
    <property type="term" value="F:hydrolase activity"/>
    <property type="evidence" value="ECO:0007669"/>
    <property type="project" value="UniProtKB-KW"/>
</dbReference>
<evidence type="ECO:0000256" key="14">
    <source>
        <dbReference type="ARBA" id="ARBA00023136"/>
    </source>
</evidence>
<dbReference type="InterPro" id="IPR011545">
    <property type="entry name" value="DEAD/DEAH_box_helicase_dom"/>
</dbReference>
<keyword evidence="4" id="KW-0813">Transport</keyword>